<dbReference type="PANTHER" id="PTHR43877">
    <property type="entry name" value="AMINOALKYLPHOSPHONATE N-ACETYLTRANSFERASE-RELATED-RELATED"/>
    <property type="match status" value="1"/>
</dbReference>
<name>A0A7D7R2T0_PLAMR</name>
<evidence type="ECO:0000256" key="7">
    <source>
        <dbReference type="ARBA" id="ARBA00029660"/>
    </source>
</evidence>
<evidence type="ECO:0000256" key="3">
    <source>
        <dbReference type="ARBA" id="ARBA00017677"/>
    </source>
</evidence>
<dbReference type="AlphaFoldDB" id="A0A7D7R2T0"/>
<dbReference type="RefSeq" id="WP_182093347.1">
    <property type="nucleotide sequence ID" value="NZ_CP059540.1"/>
</dbReference>
<evidence type="ECO:0000259" key="9">
    <source>
        <dbReference type="PROSITE" id="PS51186"/>
    </source>
</evidence>
<dbReference type="GO" id="GO:0046677">
    <property type="term" value="P:response to antibiotic"/>
    <property type="evidence" value="ECO:0007669"/>
    <property type="project" value="UniProtKB-KW"/>
</dbReference>
<dbReference type="PIRSF" id="PIRSF000452">
    <property type="entry name" value="6-N-acetyltransf"/>
    <property type="match status" value="1"/>
</dbReference>
<evidence type="ECO:0000256" key="1">
    <source>
        <dbReference type="ARBA" id="ARBA00011738"/>
    </source>
</evidence>
<evidence type="ECO:0000313" key="10">
    <source>
        <dbReference type="EMBL" id="QMT18896.1"/>
    </source>
</evidence>
<dbReference type="CDD" id="cd04301">
    <property type="entry name" value="NAT_SF"/>
    <property type="match status" value="1"/>
</dbReference>
<accession>A0A7D7R2T0</accession>
<reference evidence="10 11" key="1">
    <citation type="submission" date="2020-07" db="EMBL/GenBank/DDBJ databases">
        <title>Screening of a cold-adapted Planococcus bacterium producing protease in traditional shrimp paste and protease identification by genome sequencing.</title>
        <authorList>
            <person name="Gao R."/>
            <person name="Leng W."/>
            <person name="Chu Q."/>
            <person name="Wu X."/>
            <person name="Liu H."/>
            <person name="Li X."/>
        </authorList>
    </citation>
    <scope>NUCLEOTIDE SEQUENCE [LARGE SCALE GENOMIC DNA]</scope>
    <source>
        <strain evidence="10 11">XJ11</strain>
    </source>
</reference>
<comment type="catalytic activity">
    <reaction evidence="8">
        <text>kanamycin B + acetyl-CoA = N(6')-acetylkanamycin B + CoA + H(+)</text>
        <dbReference type="Rhea" id="RHEA:16449"/>
        <dbReference type="ChEBI" id="CHEBI:15378"/>
        <dbReference type="ChEBI" id="CHEBI:57287"/>
        <dbReference type="ChEBI" id="CHEBI:57288"/>
        <dbReference type="ChEBI" id="CHEBI:58390"/>
        <dbReference type="ChEBI" id="CHEBI:58549"/>
        <dbReference type="EC" id="2.3.1.82"/>
    </reaction>
</comment>
<keyword evidence="6" id="KW-0012">Acyltransferase</keyword>
<dbReference type="Proteomes" id="UP000514716">
    <property type="component" value="Chromosome"/>
</dbReference>
<organism evidence="10 11">
    <name type="scientific">Planococcus maritimus</name>
    <dbReference type="NCBI Taxonomy" id="192421"/>
    <lineage>
        <taxon>Bacteria</taxon>
        <taxon>Bacillati</taxon>
        <taxon>Bacillota</taxon>
        <taxon>Bacilli</taxon>
        <taxon>Bacillales</taxon>
        <taxon>Caryophanaceae</taxon>
        <taxon>Planococcus</taxon>
    </lineage>
</organism>
<dbReference type="EMBL" id="CP059540">
    <property type="protein sequence ID" value="QMT18896.1"/>
    <property type="molecule type" value="Genomic_DNA"/>
</dbReference>
<gene>
    <name evidence="10" type="ORF">H1Q58_08050</name>
</gene>
<evidence type="ECO:0000313" key="11">
    <source>
        <dbReference type="Proteomes" id="UP000514716"/>
    </source>
</evidence>
<protein>
    <recommendedName>
        <fullName evidence="3">Aminoglycoside N(6')-acetyltransferase type 1</fullName>
        <ecNumber evidence="2">2.3.1.82</ecNumber>
    </recommendedName>
    <alternativeName>
        <fullName evidence="7">Aminoglycoside resistance protein</fullName>
    </alternativeName>
</protein>
<dbReference type="InterPro" id="IPR050832">
    <property type="entry name" value="Bact_Acetyltransf"/>
</dbReference>
<evidence type="ECO:0000256" key="2">
    <source>
        <dbReference type="ARBA" id="ARBA00012888"/>
    </source>
</evidence>
<keyword evidence="4 10" id="KW-0808">Transferase</keyword>
<dbReference type="InterPro" id="IPR000182">
    <property type="entry name" value="GNAT_dom"/>
</dbReference>
<dbReference type="Gene3D" id="3.40.630.30">
    <property type="match status" value="1"/>
</dbReference>
<dbReference type="InterPro" id="IPR024170">
    <property type="entry name" value="Aminoglycoside_N6-AcTrfrase"/>
</dbReference>
<evidence type="ECO:0000256" key="5">
    <source>
        <dbReference type="ARBA" id="ARBA00023251"/>
    </source>
</evidence>
<dbReference type="PROSITE" id="PS51186">
    <property type="entry name" value="GNAT"/>
    <property type="match status" value="1"/>
</dbReference>
<dbReference type="Pfam" id="PF00583">
    <property type="entry name" value="Acetyltransf_1"/>
    <property type="match status" value="1"/>
</dbReference>
<comment type="subunit">
    <text evidence="1">Homodimer.</text>
</comment>
<dbReference type="KEGG" id="pdec:H1Q58_08050"/>
<evidence type="ECO:0000256" key="6">
    <source>
        <dbReference type="ARBA" id="ARBA00023315"/>
    </source>
</evidence>
<proteinExistence type="predicted"/>
<feature type="domain" description="N-acetyltransferase" evidence="9">
    <location>
        <begin position="5"/>
        <end position="144"/>
    </location>
</feature>
<keyword evidence="5" id="KW-0046">Antibiotic resistance</keyword>
<sequence>MLKPATLQEAAEAAKLALLLWPDHTLEEFVQEMRQLILQDDSNVFLAYQNNEAIGFAQCQLRYDYVEGTSSSPVGYLEGLFVKKEFRKQGFAKKLVDDCEKWSKEKGCREFASDCELENEQSLAMHLKLGFVEANRIICFKKDL</sequence>
<dbReference type="GO" id="GO:0047663">
    <property type="term" value="F:aminoglycoside 6'-N-acetyltransferase activity"/>
    <property type="evidence" value="ECO:0007669"/>
    <property type="project" value="UniProtKB-EC"/>
</dbReference>
<dbReference type="NCBIfam" id="NF043067">
    <property type="entry name" value="AAC_6p_group_E"/>
    <property type="match status" value="1"/>
</dbReference>
<evidence type="ECO:0000256" key="8">
    <source>
        <dbReference type="ARBA" id="ARBA00048923"/>
    </source>
</evidence>
<dbReference type="SUPFAM" id="SSF55729">
    <property type="entry name" value="Acyl-CoA N-acyltransferases (Nat)"/>
    <property type="match status" value="1"/>
</dbReference>
<dbReference type="EC" id="2.3.1.82" evidence="2"/>
<dbReference type="InterPro" id="IPR016181">
    <property type="entry name" value="Acyl_CoA_acyltransferase"/>
</dbReference>
<evidence type="ECO:0000256" key="4">
    <source>
        <dbReference type="ARBA" id="ARBA00022679"/>
    </source>
</evidence>
<keyword evidence="11" id="KW-1185">Reference proteome</keyword>